<dbReference type="EMBL" id="JADGJH010002316">
    <property type="protein sequence ID" value="KAJ3099941.1"/>
    <property type="molecule type" value="Genomic_DNA"/>
</dbReference>
<evidence type="ECO:0000256" key="1">
    <source>
        <dbReference type="SAM" id="MobiDB-lite"/>
    </source>
</evidence>
<dbReference type="SMART" id="SM00220">
    <property type="entry name" value="S_TKc"/>
    <property type="match status" value="1"/>
</dbReference>
<feature type="region of interest" description="Disordered" evidence="1">
    <location>
        <begin position="562"/>
        <end position="582"/>
    </location>
</feature>
<gene>
    <name evidence="3" type="ORF">HK100_004805</name>
</gene>
<dbReference type="PROSITE" id="PS50011">
    <property type="entry name" value="PROTEIN_KINASE_DOM"/>
    <property type="match status" value="1"/>
</dbReference>
<dbReference type="GO" id="GO:0044773">
    <property type="term" value="P:mitotic DNA damage checkpoint signaling"/>
    <property type="evidence" value="ECO:0007669"/>
    <property type="project" value="TreeGrafter"/>
</dbReference>
<dbReference type="InterPro" id="IPR000719">
    <property type="entry name" value="Prot_kinase_dom"/>
</dbReference>
<dbReference type="SUPFAM" id="SSF56112">
    <property type="entry name" value="Protein kinase-like (PK-like)"/>
    <property type="match status" value="1"/>
</dbReference>
<dbReference type="Gene3D" id="3.30.200.20">
    <property type="entry name" value="Phosphorylase Kinase, domain 1"/>
    <property type="match status" value="1"/>
</dbReference>
<dbReference type="Proteomes" id="UP001211907">
    <property type="component" value="Unassembled WGS sequence"/>
</dbReference>
<dbReference type="PANTHER" id="PTHR44167">
    <property type="entry name" value="OVARIAN-SPECIFIC SERINE/THREONINE-PROTEIN KINASE LOK-RELATED"/>
    <property type="match status" value="1"/>
</dbReference>
<proteinExistence type="predicted"/>
<organism evidence="3 4">
    <name type="scientific">Physocladia obscura</name>
    <dbReference type="NCBI Taxonomy" id="109957"/>
    <lineage>
        <taxon>Eukaryota</taxon>
        <taxon>Fungi</taxon>
        <taxon>Fungi incertae sedis</taxon>
        <taxon>Chytridiomycota</taxon>
        <taxon>Chytridiomycota incertae sedis</taxon>
        <taxon>Chytridiomycetes</taxon>
        <taxon>Chytridiales</taxon>
        <taxon>Chytriomycetaceae</taxon>
        <taxon>Physocladia</taxon>
    </lineage>
</organism>
<sequence length="826" mass="89339">MDTTLMGTAIPIPQNANATVNRNLKPAENETGSAIIGSATRAETRSSSLVLSRFIQAGAFASVFEAAAPDSAHPSYAVKCIPKAGLTATELCNQRIEVDLLTRISSPTNKMEFPNIVNLIAVHETDSHIFLVMDKYETDLLDAINSGTVCAKGPFYELEDALDMSFSVKQVFTQICDAVEACHKNGIYHQDIKVPENILLKFNDDASSTVLPTITAALSDFGLATTRPFPNTFGAGSVSYTCPESLAGLTADPNHNSSPLFYSAQVQDAWGLAVLLFILITGRTPWHSATVDDETYAEYQAWIRERKNNKPAKNSKGAALTESKKSNLCARYGFSDAVEEFFERAFDGTNSSRRMKVAEMREFIKGIDLFVVGERLIGVGGKTVGASNDSVVPKQFSMGVGNVLFEIDDTENKNEIRKINDNEEDGQERQKSWCSDFSDMDYTAVPVFGFDGLFDGDGIEMKIPAVTATADSYILSTVDTATQQQEFSKTKSRQESFNPFFVKLDSLIPSKNSTPLPPSRTSSLSAAKWNPKRRPALIPSQAPTTSINSDCDTMNTTTNTTTTTTTTTTVTNTSTNTTTATPTTTTSAAAFMSKRKGRHDITPQASPEKYAPIATVYATLAIPAGNVTLSSLTTSLAASTIQAPSTKSTWKSRRVEELKQQQQQDQKHGDYGNKNSGSNIHHSWRRTAPATTASTPVSVTPGLVGYTTPSDFSKFSNLTPLKTPTKNLWTTAAKSQHDLWQQSQSESTLWRKDETMVMATGGKMGVAPAKRKKWGWKKSAVADAATTVTTATSAVSGVGGHNNSTMNSVGTISQSVNALKSVAQNY</sequence>
<dbReference type="GO" id="GO:0005737">
    <property type="term" value="C:cytoplasm"/>
    <property type="evidence" value="ECO:0007669"/>
    <property type="project" value="TreeGrafter"/>
</dbReference>
<dbReference type="InterPro" id="IPR011009">
    <property type="entry name" value="Kinase-like_dom_sf"/>
</dbReference>
<dbReference type="GO" id="GO:0004674">
    <property type="term" value="F:protein serine/threonine kinase activity"/>
    <property type="evidence" value="ECO:0007669"/>
    <property type="project" value="TreeGrafter"/>
</dbReference>
<protein>
    <recommendedName>
        <fullName evidence="2">Protein kinase domain-containing protein</fullName>
    </recommendedName>
</protein>
<dbReference type="Pfam" id="PF00069">
    <property type="entry name" value="Pkinase"/>
    <property type="match status" value="1"/>
</dbReference>
<dbReference type="GO" id="GO:0005524">
    <property type="term" value="F:ATP binding"/>
    <property type="evidence" value="ECO:0007669"/>
    <property type="project" value="InterPro"/>
</dbReference>
<dbReference type="PANTHER" id="PTHR44167:SF24">
    <property type="entry name" value="SERINE_THREONINE-PROTEIN KINASE CHK2"/>
    <property type="match status" value="1"/>
</dbReference>
<feature type="region of interest" description="Disordered" evidence="1">
    <location>
        <begin position="638"/>
        <end position="682"/>
    </location>
</feature>
<feature type="region of interest" description="Disordered" evidence="1">
    <location>
        <begin position="509"/>
        <end position="528"/>
    </location>
</feature>
<dbReference type="AlphaFoldDB" id="A0AAD5SUN2"/>
<evidence type="ECO:0000259" key="2">
    <source>
        <dbReference type="PROSITE" id="PS50011"/>
    </source>
</evidence>
<keyword evidence="4" id="KW-1185">Reference proteome</keyword>
<dbReference type="Gene3D" id="1.10.510.10">
    <property type="entry name" value="Transferase(Phosphotransferase) domain 1"/>
    <property type="match status" value="1"/>
</dbReference>
<name>A0AAD5SUN2_9FUNG</name>
<comment type="caution">
    <text evidence="3">The sequence shown here is derived from an EMBL/GenBank/DDBJ whole genome shotgun (WGS) entry which is preliminary data.</text>
</comment>
<dbReference type="GO" id="GO:0005634">
    <property type="term" value="C:nucleus"/>
    <property type="evidence" value="ECO:0007669"/>
    <property type="project" value="TreeGrafter"/>
</dbReference>
<reference evidence="3" key="1">
    <citation type="submission" date="2020-05" db="EMBL/GenBank/DDBJ databases">
        <title>Phylogenomic resolution of chytrid fungi.</title>
        <authorList>
            <person name="Stajich J.E."/>
            <person name="Amses K."/>
            <person name="Simmons R."/>
            <person name="Seto K."/>
            <person name="Myers J."/>
            <person name="Bonds A."/>
            <person name="Quandt C.A."/>
            <person name="Barry K."/>
            <person name="Liu P."/>
            <person name="Grigoriev I."/>
            <person name="Longcore J.E."/>
            <person name="James T.Y."/>
        </authorList>
    </citation>
    <scope>NUCLEOTIDE SEQUENCE</scope>
    <source>
        <strain evidence="3">JEL0513</strain>
    </source>
</reference>
<evidence type="ECO:0000313" key="4">
    <source>
        <dbReference type="Proteomes" id="UP001211907"/>
    </source>
</evidence>
<feature type="domain" description="Protein kinase" evidence="2">
    <location>
        <begin position="49"/>
        <end position="371"/>
    </location>
</feature>
<feature type="compositionally biased region" description="Basic and acidic residues" evidence="1">
    <location>
        <begin position="653"/>
        <end position="671"/>
    </location>
</feature>
<accession>A0AAD5SUN2</accession>
<evidence type="ECO:0000313" key="3">
    <source>
        <dbReference type="EMBL" id="KAJ3099941.1"/>
    </source>
</evidence>